<name>A0A017HKA9_9RHOB</name>
<evidence type="ECO:0000256" key="2">
    <source>
        <dbReference type="ARBA" id="ARBA00022525"/>
    </source>
</evidence>
<dbReference type="GO" id="GO:0005509">
    <property type="term" value="F:calcium ion binding"/>
    <property type="evidence" value="ECO:0007669"/>
    <property type="project" value="InterPro"/>
</dbReference>
<dbReference type="PRINTS" id="PR00313">
    <property type="entry name" value="CABNDNGRPT"/>
</dbReference>
<comment type="subcellular location">
    <subcellularLocation>
        <location evidence="1">Secreted</location>
    </subcellularLocation>
</comment>
<dbReference type="PANTHER" id="PTHR38340">
    <property type="entry name" value="S-LAYER PROTEIN"/>
    <property type="match status" value="1"/>
</dbReference>
<sequence length="444" mass="46121">MATINGDDNDNTLGGGLGDDLIQGFGGDDNLAGGGGDDTLIGGDGDDRLRGGRGDDHFVGNATGRIAGEGDEVTYRNDAGIVHGVTIDLAAGTGTDGWGDNDTFEDIQQVTGSHLADTLLGSDATNVFSGGAGDDLIDGRDGWDFVWYGSATSGVVVDLAAGTATGGQGNDTLVDMEGVGGSNFSDRIFGTDRTNLVEWFSLDQLGNEFTPRNQNGSNDFLDGRGGLDGVEYDQENESVVINLNKDRAQDGSGHVDTLVNVEWASGSQADDRITGARKEDNFLRGNGGDDRINGLSGNDTVQGGRGDDLLRGGAGDDLLQGGGGADVLRGGGGKDLLKGGGGPDEFVFARVKDSRPGEATTDQIFGFHGKDVIVLTAIDAVSDQAGNQHFTFDEGGGFRAGEIRFREVSDGLRIELNVDHDIRAEMSILLNGFTGTLNQGDFEL</sequence>
<dbReference type="Gene3D" id="2.150.10.10">
    <property type="entry name" value="Serralysin-like metalloprotease, C-terminal"/>
    <property type="match status" value="4"/>
</dbReference>
<dbReference type="OrthoDB" id="7355596at2"/>
<protein>
    <submittedName>
        <fullName evidence="4">Hemolysin-type calcium-binding protein region</fullName>
    </submittedName>
</protein>
<dbReference type="SUPFAM" id="SSF51120">
    <property type="entry name" value="beta-Roll"/>
    <property type="match status" value="3"/>
</dbReference>
<gene>
    <name evidence="4" type="ORF">Rumeso_03493</name>
</gene>
<dbReference type="InterPro" id="IPR011049">
    <property type="entry name" value="Serralysin-like_metalloprot_C"/>
</dbReference>
<evidence type="ECO:0000313" key="4">
    <source>
        <dbReference type="EMBL" id="EYD74932.1"/>
    </source>
</evidence>
<dbReference type="InterPro" id="IPR001343">
    <property type="entry name" value="Hemolysn_Ca-bd"/>
</dbReference>
<keyword evidence="5" id="KW-1185">Reference proteome</keyword>
<dbReference type="STRING" id="442562.Rumeso_03493"/>
<evidence type="ECO:0000256" key="3">
    <source>
        <dbReference type="SAM" id="MobiDB-lite"/>
    </source>
</evidence>
<dbReference type="HOGENOM" id="CLU_617772_0_0_5"/>
<dbReference type="Proteomes" id="UP000019666">
    <property type="component" value="Unassembled WGS sequence"/>
</dbReference>
<keyword evidence="2" id="KW-0964">Secreted</keyword>
<dbReference type="InterPro" id="IPR050557">
    <property type="entry name" value="RTX_toxin/Mannuronan_C5-epim"/>
</dbReference>
<proteinExistence type="predicted"/>
<accession>A0A017HKA9</accession>
<organism evidence="4 5">
    <name type="scientific">Rubellimicrobium mesophilum DSM 19309</name>
    <dbReference type="NCBI Taxonomy" id="442562"/>
    <lineage>
        <taxon>Bacteria</taxon>
        <taxon>Pseudomonadati</taxon>
        <taxon>Pseudomonadota</taxon>
        <taxon>Alphaproteobacteria</taxon>
        <taxon>Rhodobacterales</taxon>
        <taxon>Roseobacteraceae</taxon>
        <taxon>Rubellimicrobium</taxon>
    </lineage>
</organism>
<feature type="region of interest" description="Disordered" evidence="3">
    <location>
        <begin position="36"/>
        <end position="55"/>
    </location>
</feature>
<dbReference type="EMBL" id="AOSK01000098">
    <property type="protein sequence ID" value="EYD74932.1"/>
    <property type="molecule type" value="Genomic_DNA"/>
</dbReference>
<dbReference type="GO" id="GO:0005576">
    <property type="term" value="C:extracellular region"/>
    <property type="evidence" value="ECO:0007669"/>
    <property type="project" value="UniProtKB-SubCell"/>
</dbReference>
<evidence type="ECO:0000313" key="5">
    <source>
        <dbReference type="Proteomes" id="UP000019666"/>
    </source>
</evidence>
<dbReference type="RefSeq" id="WP_037282974.1">
    <property type="nucleotide sequence ID" value="NZ_KK088614.1"/>
</dbReference>
<dbReference type="PROSITE" id="PS00330">
    <property type="entry name" value="HEMOLYSIN_CALCIUM"/>
    <property type="match status" value="6"/>
</dbReference>
<dbReference type="AlphaFoldDB" id="A0A017HKA9"/>
<dbReference type="Pfam" id="PF00353">
    <property type="entry name" value="HemolysinCabind"/>
    <property type="match status" value="4"/>
</dbReference>
<feature type="compositionally biased region" description="Basic and acidic residues" evidence="3">
    <location>
        <begin position="45"/>
        <end position="55"/>
    </location>
</feature>
<dbReference type="PANTHER" id="PTHR38340:SF1">
    <property type="entry name" value="S-LAYER PROTEIN"/>
    <property type="match status" value="1"/>
</dbReference>
<reference evidence="4 5" key="1">
    <citation type="submission" date="2013-02" db="EMBL/GenBank/DDBJ databases">
        <authorList>
            <person name="Fiebig A."/>
            <person name="Goeker M."/>
            <person name="Klenk H.-P.P."/>
        </authorList>
    </citation>
    <scope>NUCLEOTIDE SEQUENCE [LARGE SCALE GENOMIC DNA]</scope>
    <source>
        <strain evidence="4 5">DSM 19309</strain>
    </source>
</reference>
<dbReference type="InterPro" id="IPR018511">
    <property type="entry name" value="Hemolysin-typ_Ca-bd_CS"/>
</dbReference>
<evidence type="ECO:0000256" key="1">
    <source>
        <dbReference type="ARBA" id="ARBA00004613"/>
    </source>
</evidence>
<comment type="caution">
    <text evidence="4">The sequence shown here is derived from an EMBL/GenBank/DDBJ whole genome shotgun (WGS) entry which is preliminary data.</text>
</comment>